<dbReference type="Pfam" id="PF08240">
    <property type="entry name" value="ADH_N"/>
    <property type="match status" value="1"/>
</dbReference>
<dbReference type="SUPFAM" id="SSF50129">
    <property type="entry name" value="GroES-like"/>
    <property type="match status" value="1"/>
</dbReference>
<sequence length="338" mass="36234">MATPSLPPQTTKAWTFSHGGPPRTGLTLNPSHPLPPFPPTQDNPEEHIHVSVSHTALNPGELVFMTTMPMLVRSPAARAATVPGYDFVGTVVDVHAPARFKKGDEVVGFITFDHIRTTGVGGMQGRVVIPAKYAVKIPAGRTRREAAGLLLTGCTALKQVEEAGVAAGMRVLVVGAAGGIGAAATQVVVDYTEYPDLAGELTRRYGDKPFDVVIDAFGSQALFSRCAGFLKEDGVYEASGVHFDRYAAWPLLVSGFTLVWNALRPKSPWLGGTGRTWKAVSMMDPGLEFMERVVALFGEGELKVVTDSEWGFDEVLEAYDVLLSGRAKGKIIIRVDGE</sequence>
<reference evidence="3" key="1">
    <citation type="submission" date="2023-06" db="EMBL/GenBank/DDBJ databases">
        <title>Genome-scale phylogeny and comparative genomics of the fungal order Sordariales.</title>
        <authorList>
            <consortium name="Lawrence Berkeley National Laboratory"/>
            <person name="Hensen N."/>
            <person name="Bonometti L."/>
            <person name="Westerberg I."/>
            <person name="Brannstrom I.O."/>
            <person name="Guillou S."/>
            <person name="Cros-Aarteil S."/>
            <person name="Calhoun S."/>
            <person name="Haridas S."/>
            <person name="Kuo A."/>
            <person name="Mondo S."/>
            <person name="Pangilinan J."/>
            <person name="Riley R."/>
            <person name="LaButti K."/>
            <person name="Andreopoulos B."/>
            <person name="Lipzen A."/>
            <person name="Chen C."/>
            <person name="Yanf M."/>
            <person name="Daum C."/>
            <person name="Ng V."/>
            <person name="Clum A."/>
            <person name="Steindorff A."/>
            <person name="Ohm R."/>
            <person name="Martin F."/>
            <person name="Silar P."/>
            <person name="Natvig D."/>
            <person name="Lalanne C."/>
            <person name="Gautier V."/>
            <person name="Ament-velasquez S.L."/>
            <person name="Kruys A."/>
            <person name="Hutchinson M.I."/>
            <person name="Powell A.J."/>
            <person name="Barry K."/>
            <person name="Miller A.N."/>
            <person name="Grigoriev I.V."/>
            <person name="Debuchy R."/>
            <person name="Gladieux P."/>
            <person name="Thoren M.H."/>
            <person name="Johannesson H."/>
        </authorList>
    </citation>
    <scope>NUCLEOTIDE SEQUENCE</scope>
    <source>
        <strain evidence="3">SMH3187-1</strain>
    </source>
</reference>
<dbReference type="InterPro" id="IPR036291">
    <property type="entry name" value="NAD(P)-bd_dom_sf"/>
</dbReference>
<organism evidence="3 4">
    <name type="scientific">Schizothecium vesticola</name>
    <dbReference type="NCBI Taxonomy" id="314040"/>
    <lineage>
        <taxon>Eukaryota</taxon>
        <taxon>Fungi</taxon>
        <taxon>Dikarya</taxon>
        <taxon>Ascomycota</taxon>
        <taxon>Pezizomycotina</taxon>
        <taxon>Sordariomycetes</taxon>
        <taxon>Sordariomycetidae</taxon>
        <taxon>Sordariales</taxon>
        <taxon>Schizotheciaceae</taxon>
        <taxon>Schizothecium</taxon>
    </lineage>
</organism>
<dbReference type="GO" id="GO:0005739">
    <property type="term" value="C:mitochondrion"/>
    <property type="evidence" value="ECO:0007669"/>
    <property type="project" value="TreeGrafter"/>
</dbReference>
<evidence type="ECO:0000313" key="3">
    <source>
        <dbReference type="EMBL" id="KAK0751938.1"/>
    </source>
</evidence>
<dbReference type="AlphaFoldDB" id="A0AA40F640"/>
<dbReference type="PANTHER" id="PTHR11695:SF294">
    <property type="entry name" value="RETICULON-4-INTERACTING PROTEIN 1, MITOCHONDRIAL"/>
    <property type="match status" value="1"/>
</dbReference>
<dbReference type="InterPro" id="IPR013154">
    <property type="entry name" value="ADH-like_N"/>
</dbReference>
<gene>
    <name evidence="3" type="ORF">B0T18DRAFT_444314</name>
</gene>
<dbReference type="InterPro" id="IPR050700">
    <property type="entry name" value="YIM1/Zinc_Alcohol_DH_Fams"/>
</dbReference>
<dbReference type="Proteomes" id="UP001172155">
    <property type="component" value="Unassembled WGS sequence"/>
</dbReference>
<dbReference type="GO" id="GO:0016491">
    <property type="term" value="F:oxidoreductase activity"/>
    <property type="evidence" value="ECO:0007669"/>
    <property type="project" value="InterPro"/>
</dbReference>
<proteinExistence type="predicted"/>
<dbReference type="Gene3D" id="3.40.50.720">
    <property type="entry name" value="NAD(P)-binding Rossmann-like Domain"/>
    <property type="match status" value="2"/>
</dbReference>
<dbReference type="EMBL" id="JAUKUD010000002">
    <property type="protein sequence ID" value="KAK0751938.1"/>
    <property type="molecule type" value="Genomic_DNA"/>
</dbReference>
<keyword evidence="4" id="KW-1185">Reference proteome</keyword>
<dbReference type="SUPFAM" id="SSF51735">
    <property type="entry name" value="NAD(P)-binding Rossmann-fold domains"/>
    <property type="match status" value="1"/>
</dbReference>
<comment type="caution">
    <text evidence="3">The sequence shown here is derived from an EMBL/GenBank/DDBJ whole genome shotgun (WGS) entry which is preliminary data.</text>
</comment>
<evidence type="ECO:0000256" key="1">
    <source>
        <dbReference type="SAM" id="MobiDB-lite"/>
    </source>
</evidence>
<evidence type="ECO:0000259" key="2">
    <source>
        <dbReference type="SMART" id="SM00829"/>
    </source>
</evidence>
<dbReference type="PANTHER" id="PTHR11695">
    <property type="entry name" value="ALCOHOL DEHYDROGENASE RELATED"/>
    <property type="match status" value="1"/>
</dbReference>
<feature type="domain" description="Enoyl reductase (ER)" evidence="2">
    <location>
        <begin position="25"/>
        <end position="333"/>
    </location>
</feature>
<protein>
    <submittedName>
        <fullName evidence="3">Chaperonin 10-like protein</fullName>
    </submittedName>
</protein>
<dbReference type="InterPro" id="IPR011032">
    <property type="entry name" value="GroES-like_sf"/>
</dbReference>
<dbReference type="Gene3D" id="3.90.180.10">
    <property type="entry name" value="Medium-chain alcohol dehydrogenases, catalytic domain"/>
    <property type="match status" value="2"/>
</dbReference>
<name>A0AA40F640_9PEZI</name>
<dbReference type="InterPro" id="IPR020843">
    <property type="entry name" value="ER"/>
</dbReference>
<feature type="region of interest" description="Disordered" evidence="1">
    <location>
        <begin position="1"/>
        <end position="44"/>
    </location>
</feature>
<evidence type="ECO:0000313" key="4">
    <source>
        <dbReference type="Proteomes" id="UP001172155"/>
    </source>
</evidence>
<accession>A0AA40F640</accession>
<dbReference type="SMART" id="SM00829">
    <property type="entry name" value="PKS_ER"/>
    <property type="match status" value="1"/>
</dbReference>
<feature type="compositionally biased region" description="Pro residues" evidence="1">
    <location>
        <begin position="32"/>
        <end position="41"/>
    </location>
</feature>
<dbReference type="Pfam" id="PF13602">
    <property type="entry name" value="ADH_zinc_N_2"/>
    <property type="match status" value="1"/>
</dbReference>